<dbReference type="Proteomes" id="UP001342826">
    <property type="component" value="Unassembled WGS sequence"/>
</dbReference>
<feature type="transmembrane region" description="Helical" evidence="1">
    <location>
        <begin position="68"/>
        <end position="91"/>
    </location>
</feature>
<keyword evidence="1" id="KW-0472">Membrane</keyword>
<keyword evidence="1" id="KW-1133">Transmembrane helix</keyword>
<dbReference type="EMBL" id="JARTFS010000024">
    <property type="protein sequence ID" value="MED4404086.1"/>
    <property type="molecule type" value="Genomic_DNA"/>
</dbReference>
<evidence type="ECO:0000313" key="2">
    <source>
        <dbReference type="EMBL" id="MED4404086.1"/>
    </source>
</evidence>
<keyword evidence="3" id="KW-1185">Reference proteome</keyword>
<organism evidence="2 3">
    <name type="scientific">Metabacillus fastidiosus</name>
    <dbReference type="NCBI Taxonomy" id="1458"/>
    <lineage>
        <taxon>Bacteria</taxon>
        <taxon>Bacillati</taxon>
        <taxon>Bacillota</taxon>
        <taxon>Bacilli</taxon>
        <taxon>Bacillales</taxon>
        <taxon>Bacillaceae</taxon>
        <taxon>Metabacillus</taxon>
    </lineage>
</organism>
<reference evidence="2 3" key="1">
    <citation type="submission" date="2023-03" db="EMBL/GenBank/DDBJ databases">
        <title>Bacillus Genome Sequencing.</title>
        <authorList>
            <person name="Dunlap C."/>
        </authorList>
    </citation>
    <scope>NUCLEOTIDE SEQUENCE [LARGE SCALE GENOMIC DNA]</scope>
    <source>
        <strain evidence="2 3">NRS-1717</strain>
    </source>
</reference>
<name>A0ABU6P473_9BACI</name>
<gene>
    <name evidence="2" type="ORF">P9271_22630</name>
</gene>
<protein>
    <recommendedName>
        <fullName evidence="4">TMhelix containing protein</fullName>
    </recommendedName>
</protein>
<keyword evidence="1" id="KW-0812">Transmembrane</keyword>
<evidence type="ECO:0000256" key="1">
    <source>
        <dbReference type="SAM" id="Phobius"/>
    </source>
</evidence>
<comment type="caution">
    <text evidence="2">The sequence shown here is derived from an EMBL/GenBank/DDBJ whole genome shotgun (WGS) entry which is preliminary data.</text>
</comment>
<sequence>MKNNMGIYDQEKVMDKVMENDIIRFPKRINEQIHGDFVRKNMHAEIQRHGHARNIQAKAKQRAEEDRAWNIFAACVVGILFLTVIFIGGWIDSM</sequence>
<evidence type="ECO:0008006" key="4">
    <source>
        <dbReference type="Google" id="ProtNLM"/>
    </source>
</evidence>
<proteinExistence type="predicted"/>
<evidence type="ECO:0000313" key="3">
    <source>
        <dbReference type="Proteomes" id="UP001342826"/>
    </source>
</evidence>
<dbReference type="GeneID" id="301141003"/>
<accession>A0ABU6P473</accession>
<dbReference type="RefSeq" id="WP_066228993.1">
    <property type="nucleotide sequence ID" value="NZ_JARTFS010000024.1"/>
</dbReference>